<dbReference type="AlphaFoldDB" id="A0A255G9W7"/>
<feature type="domain" description="Major facilitator superfamily (MFS) profile" evidence="7">
    <location>
        <begin position="36"/>
        <end position="457"/>
    </location>
</feature>
<feature type="transmembrane region" description="Helical" evidence="6">
    <location>
        <begin position="131"/>
        <end position="153"/>
    </location>
</feature>
<keyword evidence="2" id="KW-0813">Transport</keyword>
<keyword evidence="5 6" id="KW-0472">Membrane</keyword>
<dbReference type="InterPro" id="IPR050814">
    <property type="entry name" value="Myo-inositol_Transporter"/>
</dbReference>
<evidence type="ECO:0000259" key="7">
    <source>
        <dbReference type="PROSITE" id="PS50850"/>
    </source>
</evidence>
<dbReference type="SUPFAM" id="SSF103473">
    <property type="entry name" value="MFS general substrate transporter"/>
    <property type="match status" value="1"/>
</dbReference>
<feature type="transmembrane region" description="Helical" evidence="6">
    <location>
        <begin position="366"/>
        <end position="385"/>
    </location>
</feature>
<feature type="transmembrane region" description="Helical" evidence="6">
    <location>
        <begin position="190"/>
        <end position="214"/>
    </location>
</feature>
<feature type="transmembrane region" description="Helical" evidence="6">
    <location>
        <begin position="431"/>
        <end position="452"/>
    </location>
</feature>
<dbReference type="PANTHER" id="PTHR48020">
    <property type="entry name" value="PROTON MYO-INOSITOL COTRANSPORTER"/>
    <property type="match status" value="1"/>
</dbReference>
<dbReference type="Proteomes" id="UP000215896">
    <property type="component" value="Unassembled WGS sequence"/>
</dbReference>
<feature type="transmembrane region" description="Helical" evidence="6">
    <location>
        <begin position="100"/>
        <end position="119"/>
    </location>
</feature>
<comment type="caution">
    <text evidence="8">The sequence shown here is derived from an EMBL/GenBank/DDBJ whole genome shotgun (WGS) entry which is preliminary data.</text>
</comment>
<dbReference type="PANTHER" id="PTHR48020:SF12">
    <property type="entry name" value="PROTON MYO-INOSITOL COTRANSPORTER"/>
    <property type="match status" value="1"/>
</dbReference>
<evidence type="ECO:0000313" key="9">
    <source>
        <dbReference type="Proteomes" id="UP000215896"/>
    </source>
</evidence>
<protein>
    <submittedName>
        <fullName evidence="8">MFS transporter</fullName>
    </submittedName>
</protein>
<evidence type="ECO:0000256" key="6">
    <source>
        <dbReference type="SAM" id="Phobius"/>
    </source>
</evidence>
<organism evidence="8 9">
    <name type="scientific">Enemella evansiae</name>
    <dbReference type="NCBI Taxonomy" id="2016499"/>
    <lineage>
        <taxon>Bacteria</taxon>
        <taxon>Bacillati</taxon>
        <taxon>Actinomycetota</taxon>
        <taxon>Actinomycetes</taxon>
        <taxon>Propionibacteriales</taxon>
        <taxon>Propionibacteriaceae</taxon>
        <taxon>Enemella</taxon>
    </lineage>
</organism>
<dbReference type="Pfam" id="PF00083">
    <property type="entry name" value="Sugar_tr"/>
    <property type="match status" value="1"/>
</dbReference>
<evidence type="ECO:0000256" key="4">
    <source>
        <dbReference type="ARBA" id="ARBA00022989"/>
    </source>
</evidence>
<gene>
    <name evidence="8" type="ORF">CGZ94_12305</name>
</gene>
<reference evidence="8 9" key="1">
    <citation type="submission" date="2017-07" db="EMBL/GenBank/DDBJ databases">
        <title>Draft whole genome sequences of clinical Proprionibacteriaceae strains.</title>
        <authorList>
            <person name="Bernier A.-M."/>
            <person name="Bernard K."/>
            <person name="Domingo M.-C."/>
        </authorList>
    </citation>
    <scope>NUCLEOTIDE SEQUENCE [LARGE SCALE GENOMIC DNA]</scope>
    <source>
        <strain evidence="8 9">NML 030167</strain>
    </source>
</reference>
<evidence type="ECO:0000256" key="3">
    <source>
        <dbReference type="ARBA" id="ARBA00022692"/>
    </source>
</evidence>
<dbReference type="PROSITE" id="PS50850">
    <property type="entry name" value="MFS"/>
    <property type="match status" value="1"/>
</dbReference>
<keyword evidence="4 6" id="KW-1133">Transmembrane helix</keyword>
<keyword evidence="9" id="KW-1185">Reference proteome</keyword>
<evidence type="ECO:0000256" key="2">
    <source>
        <dbReference type="ARBA" id="ARBA00022448"/>
    </source>
</evidence>
<feature type="transmembrane region" description="Helical" evidence="6">
    <location>
        <begin position="70"/>
        <end position="93"/>
    </location>
</feature>
<keyword evidence="3 6" id="KW-0812">Transmembrane</keyword>
<feature type="transmembrane region" description="Helical" evidence="6">
    <location>
        <begin position="308"/>
        <end position="329"/>
    </location>
</feature>
<dbReference type="Gene3D" id="1.20.1250.20">
    <property type="entry name" value="MFS general substrate transporter like domains"/>
    <property type="match status" value="1"/>
</dbReference>
<dbReference type="RefSeq" id="WP_094405811.1">
    <property type="nucleotide sequence ID" value="NZ_NMVO01000014.1"/>
</dbReference>
<feature type="transmembrane region" description="Helical" evidence="6">
    <location>
        <begin position="276"/>
        <end position="296"/>
    </location>
</feature>
<dbReference type="OrthoDB" id="4008739at2"/>
<sequence length="482" mass="51820">MSLAATPAPPTTIRGVHDVIQFTNSRPRISGRAGVIWWLALAGLFLDAFSNSALSAGLAPMTRDLQLSAAQVALLTSMASWISIFFNPIGGWLADRFGRVIPIVAAKVLYVIGAALATFAPSFELVVAGRFFVGAAYGMDFAIAMALLGELTPKKFSSRINTWQGIWYTAVTSNLLLALAFYNLDVGDAIWRYAIGATGVVAILLFVLQLTFLVESPAWLARHGNLERAAESMTKMYGQPFVAAAEDERLPIINLANKGIRNVLLIFRGIYLPRTVLATTVQLGQSIQYFAVGWYLPVISLAMFGNDFVSATTGTIVFNLFGIIGGFASPWIGKKLGLRRASAIGFTVVFVLLVILGLGFQKMPLWLAFLVPSLFILFHSGGPGANGKSISTLSFRSELRAGANGLIGAMGGLGAALGLTVFPIFRENYGLGNTFLILAVVPLIAAIICWVVRWEPTRAEVDVDEEADAPGFSDEPTRTKVM</sequence>
<dbReference type="EMBL" id="NMVO01000014">
    <property type="protein sequence ID" value="OYO12689.1"/>
    <property type="molecule type" value="Genomic_DNA"/>
</dbReference>
<evidence type="ECO:0000256" key="1">
    <source>
        <dbReference type="ARBA" id="ARBA00004651"/>
    </source>
</evidence>
<dbReference type="InterPro" id="IPR036259">
    <property type="entry name" value="MFS_trans_sf"/>
</dbReference>
<dbReference type="InterPro" id="IPR020846">
    <property type="entry name" value="MFS_dom"/>
</dbReference>
<accession>A0A255G9W7</accession>
<feature type="transmembrane region" description="Helical" evidence="6">
    <location>
        <begin position="341"/>
        <end position="360"/>
    </location>
</feature>
<dbReference type="GO" id="GO:0005886">
    <property type="term" value="C:plasma membrane"/>
    <property type="evidence" value="ECO:0007669"/>
    <property type="project" value="UniProtKB-SubCell"/>
</dbReference>
<comment type="subcellular location">
    <subcellularLocation>
        <location evidence="1">Cell membrane</location>
        <topology evidence="1">Multi-pass membrane protein</topology>
    </subcellularLocation>
</comment>
<dbReference type="GO" id="GO:0022857">
    <property type="term" value="F:transmembrane transporter activity"/>
    <property type="evidence" value="ECO:0007669"/>
    <property type="project" value="InterPro"/>
</dbReference>
<feature type="transmembrane region" description="Helical" evidence="6">
    <location>
        <begin position="165"/>
        <end position="184"/>
    </location>
</feature>
<feature type="transmembrane region" description="Helical" evidence="6">
    <location>
        <begin position="406"/>
        <end position="425"/>
    </location>
</feature>
<feature type="transmembrane region" description="Helical" evidence="6">
    <location>
        <begin position="35"/>
        <end position="58"/>
    </location>
</feature>
<evidence type="ECO:0000313" key="8">
    <source>
        <dbReference type="EMBL" id="OYO12689.1"/>
    </source>
</evidence>
<evidence type="ECO:0000256" key="5">
    <source>
        <dbReference type="ARBA" id="ARBA00023136"/>
    </source>
</evidence>
<proteinExistence type="predicted"/>
<name>A0A255G9W7_9ACTN</name>
<dbReference type="InterPro" id="IPR005828">
    <property type="entry name" value="MFS_sugar_transport-like"/>
</dbReference>